<evidence type="ECO:0000259" key="9">
    <source>
        <dbReference type="Pfam" id="PF12821"/>
    </source>
</evidence>
<evidence type="ECO:0000256" key="5">
    <source>
        <dbReference type="ARBA" id="ARBA00022989"/>
    </source>
</evidence>
<dbReference type="PANTHER" id="PTHR34390">
    <property type="entry name" value="UPF0442 PROTEIN YJJB-RELATED"/>
    <property type="match status" value="1"/>
</dbReference>
<evidence type="ECO:0000256" key="4">
    <source>
        <dbReference type="ARBA" id="ARBA00022692"/>
    </source>
</evidence>
<dbReference type="PANTHER" id="PTHR34390:SF1">
    <property type="entry name" value="SUCCINATE TRANSPORTER SUBUNIT YJJB-RELATED"/>
    <property type="match status" value="1"/>
</dbReference>
<evidence type="ECO:0000313" key="11">
    <source>
        <dbReference type="Proteomes" id="UP000824192"/>
    </source>
</evidence>
<gene>
    <name evidence="10" type="ORF">H9868_09960</name>
</gene>
<keyword evidence="3" id="KW-0997">Cell inner membrane</keyword>
<evidence type="ECO:0000256" key="7">
    <source>
        <dbReference type="ARBA" id="ARBA00034125"/>
    </source>
</evidence>
<accession>A0A9D1UNZ2</accession>
<keyword evidence="2" id="KW-1003">Cell membrane</keyword>
<dbReference type="GO" id="GO:0015744">
    <property type="term" value="P:succinate transport"/>
    <property type="evidence" value="ECO:0007669"/>
    <property type="project" value="TreeGrafter"/>
</dbReference>
<dbReference type="AlphaFoldDB" id="A0A9D1UNZ2"/>
<sequence length="156" mass="17250">MELFTPAYFLPVLYAFVGCCAFAITFNTHGWEIPLAALGGSLGWLVYLLCAPLTHSPIFQSFLAAVALSLYCEIMARIRKCPTTSYLLISIFPLVPGAGIYYTMEHAIRGQMEDFWAKGAETLGLAGALALGILLVSSFTRMWTAFRVRRGERKVK</sequence>
<evidence type="ECO:0000256" key="1">
    <source>
        <dbReference type="ARBA" id="ARBA00004651"/>
    </source>
</evidence>
<evidence type="ECO:0000313" key="10">
    <source>
        <dbReference type="EMBL" id="HIW94844.1"/>
    </source>
</evidence>
<dbReference type="InterPro" id="IPR050539">
    <property type="entry name" value="ThrE_Dicarb/AminoAcid_Exp"/>
</dbReference>
<feature type="transmembrane region" description="Helical" evidence="8">
    <location>
        <begin position="84"/>
        <end position="104"/>
    </location>
</feature>
<name>A0A9D1UNZ2_9FIRM</name>
<evidence type="ECO:0000256" key="3">
    <source>
        <dbReference type="ARBA" id="ARBA00022519"/>
    </source>
</evidence>
<feature type="transmembrane region" description="Helical" evidence="8">
    <location>
        <begin position="46"/>
        <end position="72"/>
    </location>
</feature>
<organism evidence="10 11">
    <name type="scientific">Candidatus Flavonifractor merdipullorum</name>
    <dbReference type="NCBI Taxonomy" id="2838590"/>
    <lineage>
        <taxon>Bacteria</taxon>
        <taxon>Bacillati</taxon>
        <taxon>Bacillota</taxon>
        <taxon>Clostridia</taxon>
        <taxon>Eubacteriales</taxon>
        <taxon>Oscillospiraceae</taxon>
        <taxon>Flavonifractor</taxon>
    </lineage>
</organism>
<proteinExistence type="inferred from homology"/>
<feature type="transmembrane region" description="Helical" evidence="8">
    <location>
        <begin position="7"/>
        <end position="26"/>
    </location>
</feature>
<dbReference type="InterPro" id="IPR024528">
    <property type="entry name" value="ThrE_2"/>
</dbReference>
<dbReference type="EMBL" id="DXGA01000216">
    <property type="protein sequence ID" value="HIW94844.1"/>
    <property type="molecule type" value="Genomic_DNA"/>
</dbReference>
<feature type="domain" description="Threonine/Serine exporter ThrE" evidence="9">
    <location>
        <begin position="12"/>
        <end position="138"/>
    </location>
</feature>
<evidence type="ECO:0000256" key="8">
    <source>
        <dbReference type="SAM" id="Phobius"/>
    </source>
</evidence>
<dbReference type="GO" id="GO:0005886">
    <property type="term" value="C:plasma membrane"/>
    <property type="evidence" value="ECO:0007669"/>
    <property type="project" value="UniProtKB-SubCell"/>
</dbReference>
<comment type="caution">
    <text evidence="10">The sequence shown here is derived from an EMBL/GenBank/DDBJ whole genome shotgun (WGS) entry which is preliminary data.</text>
</comment>
<reference evidence="10" key="2">
    <citation type="submission" date="2021-04" db="EMBL/GenBank/DDBJ databases">
        <authorList>
            <person name="Gilroy R."/>
        </authorList>
    </citation>
    <scope>NUCLEOTIDE SEQUENCE</scope>
    <source>
        <strain evidence="10">ChiGjej6B6-1540</strain>
    </source>
</reference>
<keyword evidence="4 8" id="KW-0812">Transmembrane</keyword>
<dbReference type="Pfam" id="PF12821">
    <property type="entry name" value="ThrE_2"/>
    <property type="match status" value="1"/>
</dbReference>
<evidence type="ECO:0000256" key="6">
    <source>
        <dbReference type="ARBA" id="ARBA00023136"/>
    </source>
</evidence>
<feature type="transmembrane region" description="Helical" evidence="8">
    <location>
        <begin position="124"/>
        <end position="146"/>
    </location>
</feature>
<comment type="similarity">
    <text evidence="7">Belongs to the ThrE exporter (TC 2.A.79) family.</text>
</comment>
<reference evidence="10" key="1">
    <citation type="journal article" date="2021" name="PeerJ">
        <title>Extensive microbial diversity within the chicken gut microbiome revealed by metagenomics and culture.</title>
        <authorList>
            <person name="Gilroy R."/>
            <person name="Ravi A."/>
            <person name="Getino M."/>
            <person name="Pursley I."/>
            <person name="Horton D.L."/>
            <person name="Alikhan N.F."/>
            <person name="Baker D."/>
            <person name="Gharbi K."/>
            <person name="Hall N."/>
            <person name="Watson M."/>
            <person name="Adriaenssens E.M."/>
            <person name="Foster-Nyarko E."/>
            <person name="Jarju S."/>
            <person name="Secka A."/>
            <person name="Antonio M."/>
            <person name="Oren A."/>
            <person name="Chaudhuri R.R."/>
            <person name="La Ragione R."/>
            <person name="Hildebrand F."/>
            <person name="Pallen M.J."/>
        </authorList>
    </citation>
    <scope>NUCLEOTIDE SEQUENCE</scope>
    <source>
        <strain evidence="10">ChiGjej6B6-1540</strain>
    </source>
</reference>
<keyword evidence="6 8" id="KW-0472">Membrane</keyword>
<keyword evidence="5 8" id="KW-1133">Transmembrane helix</keyword>
<protein>
    <submittedName>
        <fullName evidence="10">Threonine/serine exporter family protein</fullName>
    </submittedName>
</protein>
<dbReference type="Proteomes" id="UP000824192">
    <property type="component" value="Unassembled WGS sequence"/>
</dbReference>
<evidence type="ECO:0000256" key="2">
    <source>
        <dbReference type="ARBA" id="ARBA00022475"/>
    </source>
</evidence>
<comment type="subcellular location">
    <subcellularLocation>
        <location evidence="1">Cell membrane</location>
        <topology evidence="1">Multi-pass membrane protein</topology>
    </subcellularLocation>
</comment>